<evidence type="ECO:0000256" key="2">
    <source>
        <dbReference type="ARBA" id="ARBA00011738"/>
    </source>
</evidence>
<dbReference type="SUPFAM" id="SSF52954">
    <property type="entry name" value="Class II aaRS ABD-related"/>
    <property type="match status" value="1"/>
</dbReference>
<comment type="domain">
    <text evidence="12">Consists of three domains: the N-terminal catalytic domain, the editing domain and the C-terminal anticodon-binding domain.</text>
</comment>
<comment type="subcellular location">
    <subcellularLocation>
        <location evidence="1 12">Cytoplasm</location>
    </subcellularLocation>
</comment>
<dbReference type="HAMAP" id="MF_01569">
    <property type="entry name" value="Pro_tRNA_synth_type1"/>
    <property type="match status" value="1"/>
</dbReference>
<keyword evidence="3 12" id="KW-0963">Cytoplasm</keyword>
<dbReference type="InterPro" id="IPR002314">
    <property type="entry name" value="aa-tRNA-synt_IIb"/>
</dbReference>
<dbReference type="PRINTS" id="PR01046">
    <property type="entry name" value="TRNASYNTHPRO"/>
</dbReference>
<evidence type="ECO:0000256" key="9">
    <source>
        <dbReference type="ARBA" id="ARBA00047671"/>
    </source>
</evidence>
<dbReference type="OrthoDB" id="9809052at2"/>
<dbReference type="FunFam" id="3.30.930.10:FF:000066">
    <property type="entry name" value="Proline--tRNA ligase"/>
    <property type="match status" value="1"/>
</dbReference>
<dbReference type="GO" id="GO:0002161">
    <property type="term" value="F:aminoacyl-tRNA deacylase activity"/>
    <property type="evidence" value="ECO:0007669"/>
    <property type="project" value="InterPro"/>
</dbReference>
<evidence type="ECO:0000256" key="4">
    <source>
        <dbReference type="ARBA" id="ARBA00022598"/>
    </source>
</evidence>
<evidence type="ECO:0000256" key="10">
    <source>
        <dbReference type="ARBA" id="ARBA00053664"/>
    </source>
</evidence>
<evidence type="ECO:0000256" key="3">
    <source>
        <dbReference type="ARBA" id="ARBA00022490"/>
    </source>
</evidence>
<evidence type="ECO:0000256" key="6">
    <source>
        <dbReference type="ARBA" id="ARBA00022840"/>
    </source>
</evidence>
<dbReference type="InterPro" id="IPR036754">
    <property type="entry name" value="YbaK/aa-tRNA-synt-asso_dom_sf"/>
</dbReference>
<reference evidence="14 15" key="1">
    <citation type="submission" date="2019-11" db="EMBL/GenBank/DDBJ databases">
        <title>Agromyces kandeliae sp. nov., isolated from mangrove soil.</title>
        <authorList>
            <person name="Wang R."/>
        </authorList>
    </citation>
    <scope>NUCLEOTIDE SEQUENCE [LARGE SCALE GENOMIC DNA]</scope>
    <source>
        <strain evidence="14 15">JCM 11431</strain>
    </source>
</reference>
<dbReference type="PANTHER" id="PTHR42753:SF2">
    <property type="entry name" value="PROLINE--TRNA LIGASE"/>
    <property type="match status" value="1"/>
</dbReference>
<dbReference type="Pfam" id="PF00587">
    <property type="entry name" value="tRNA-synt_2b"/>
    <property type="match status" value="1"/>
</dbReference>
<evidence type="ECO:0000256" key="8">
    <source>
        <dbReference type="ARBA" id="ARBA00023146"/>
    </source>
</evidence>
<organism evidence="14 15">
    <name type="scientific">Agromyces luteolus</name>
    <dbReference type="NCBI Taxonomy" id="88373"/>
    <lineage>
        <taxon>Bacteria</taxon>
        <taxon>Bacillati</taxon>
        <taxon>Actinomycetota</taxon>
        <taxon>Actinomycetes</taxon>
        <taxon>Micrococcales</taxon>
        <taxon>Microbacteriaceae</taxon>
        <taxon>Agromyces</taxon>
    </lineage>
</organism>
<evidence type="ECO:0000259" key="13">
    <source>
        <dbReference type="PROSITE" id="PS50862"/>
    </source>
</evidence>
<dbReference type="Gene3D" id="3.40.50.800">
    <property type="entry name" value="Anticodon-binding domain"/>
    <property type="match status" value="1"/>
</dbReference>
<proteinExistence type="inferred from homology"/>
<dbReference type="GO" id="GO:0006433">
    <property type="term" value="P:prolyl-tRNA aminoacylation"/>
    <property type="evidence" value="ECO:0007669"/>
    <property type="project" value="UniProtKB-UniRule"/>
</dbReference>
<dbReference type="SUPFAM" id="SSF55681">
    <property type="entry name" value="Class II aaRS and biotin synthetases"/>
    <property type="match status" value="1"/>
</dbReference>
<dbReference type="AlphaFoldDB" id="A0A7C9LWZ6"/>
<evidence type="ECO:0000256" key="11">
    <source>
        <dbReference type="ARBA" id="ARBA00060755"/>
    </source>
</evidence>
<dbReference type="Pfam" id="PF04073">
    <property type="entry name" value="tRNA_edit"/>
    <property type="match status" value="1"/>
</dbReference>
<dbReference type="NCBIfam" id="NF006625">
    <property type="entry name" value="PRK09194.1"/>
    <property type="match status" value="1"/>
</dbReference>
<dbReference type="InterPro" id="IPR006195">
    <property type="entry name" value="aa-tRNA-synth_II"/>
</dbReference>
<dbReference type="EC" id="6.1.1.15" evidence="12"/>
<dbReference type="InterPro" id="IPR045864">
    <property type="entry name" value="aa-tRNA-synth_II/BPL/LPL"/>
</dbReference>
<dbReference type="PROSITE" id="PS50862">
    <property type="entry name" value="AA_TRNA_LIGASE_II"/>
    <property type="match status" value="1"/>
</dbReference>
<keyword evidence="8 12" id="KW-0030">Aminoacyl-tRNA synthetase</keyword>
<dbReference type="InterPro" id="IPR004154">
    <property type="entry name" value="Anticodon-bd"/>
</dbReference>
<dbReference type="CDD" id="cd00779">
    <property type="entry name" value="ProRS_core_prok"/>
    <property type="match status" value="1"/>
</dbReference>
<keyword evidence="15" id="KW-1185">Reference proteome</keyword>
<evidence type="ECO:0000313" key="15">
    <source>
        <dbReference type="Proteomes" id="UP000480122"/>
    </source>
</evidence>
<feature type="domain" description="Aminoacyl-transfer RNA synthetases class-II family profile" evidence="13">
    <location>
        <begin position="36"/>
        <end position="486"/>
    </location>
</feature>
<dbReference type="FunFam" id="3.30.930.10:FF:000065">
    <property type="entry name" value="Proline--tRNA ligase"/>
    <property type="match status" value="1"/>
</dbReference>
<dbReference type="Proteomes" id="UP000480122">
    <property type="component" value="Unassembled WGS sequence"/>
</dbReference>
<evidence type="ECO:0000256" key="1">
    <source>
        <dbReference type="ARBA" id="ARBA00004496"/>
    </source>
</evidence>
<dbReference type="InterPro" id="IPR050062">
    <property type="entry name" value="Pro-tRNA_synthetase"/>
</dbReference>
<evidence type="ECO:0000256" key="7">
    <source>
        <dbReference type="ARBA" id="ARBA00022917"/>
    </source>
</evidence>
<comment type="caution">
    <text evidence="14">The sequence shown here is derived from an EMBL/GenBank/DDBJ whole genome shotgun (WGS) entry which is preliminary data.</text>
</comment>
<dbReference type="Pfam" id="PF03129">
    <property type="entry name" value="HGTP_anticodon"/>
    <property type="match status" value="1"/>
</dbReference>
<name>A0A7C9LWZ6_9MICO</name>
<dbReference type="GO" id="GO:0004827">
    <property type="term" value="F:proline-tRNA ligase activity"/>
    <property type="evidence" value="ECO:0007669"/>
    <property type="project" value="UniProtKB-UniRule"/>
</dbReference>
<dbReference type="EMBL" id="WODA01000007">
    <property type="protein sequence ID" value="MUN06517.1"/>
    <property type="molecule type" value="Genomic_DNA"/>
</dbReference>
<dbReference type="GO" id="GO:0005524">
    <property type="term" value="F:ATP binding"/>
    <property type="evidence" value="ECO:0007669"/>
    <property type="project" value="UniProtKB-UniRule"/>
</dbReference>
<dbReference type="NCBIfam" id="TIGR00409">
    <property type="entry name" value="proS_fam_II"/>
    <property type="match status" value="1"/>
</dbReference>
<comment type="catalytic activity">
    <reaction evidence="9 12">
        <text>tRNA(Pro) + L-proline + ATP = L-prolyl-tRNA(Pro) + AMP + diphosphate</text>
        <dbReference type="Rhea" id="RHEA:14305"/>
        <dbReference type="Rhea" id="RHEA-COMP:9700"/>
        <dbReference type="Rhea" id="RHEA-COMP:9702"/>
        <dbReference type="ChEBI" id="CHEBI:30616"/>
        <dbReference type="ChEBI" id="CHEBI:33019"/>
        <dbReference type="ChEBI" id="CHEBI:60039"/>
        <dbReference type="ChEBI" id="CHEBI:78442"/>
        <dbReference type="ChEBI" id="CHEBI:78532"/>
        <dbReference type="ChEBI" id="CHEBI:456215"/>
        <dbReference type="EC" id="6.1.1.15"/>
    </reaction>
</comment>
<dbReference type="PANTHER" id="PTHR42753">
    <property type="entry name" value="MITOCHONDRIAL RIBOSOME PROTEIN L39/PROLYL-TRNA LIGASE FAMILY MEMBER"/>
    <property type="match status" value="1"/>
</dbReference>
<dbReference type="GO" id="GO:0005829">
    <property type="term" value="C:cytosol"/>
    <property type="evidence" value="ECO:0007669"/>
    <property type="project" value="TreeGrafter"/>
</dbReference>
<gene>
    <name evidence="12" type="primary">proS</name>
    <name evidence="14" type="ORF">GLX25_05220</name>
</gene>
<keyword evidence="6 12" id="KW-0067">ATP-binding</keyword>
<dbReference type="Gene3D" id="3.90.960.10">
    <property type="entry name" value="YbaK/aminoacyl-tRNA synthetase-associated domain"/>
    <property type="match status" value="1"/>
</dbReference>
<keyword evidence="7 12" id="KW-0648">Protein biosynthesis</keyword>
<dbReference type="InterPro" id="IPR044140">
    <property type="entry name" value="ProRS_anticodon_short"/>
</dbReference>
<protein>
    <recommendedName>
        <fullName evidence="12">Proline--tRNA ligase</fullName>
        <ecNumber evidence="12">6.1.1.15</ecNumber>
    </recommendedName>
    <alternativeName>
        <fullName evidence="12">Prolyl-tRNA synthetase</fullName>
        <shortName evidence="12">ProRS</shortName>
    </alternativeName>
</protein>
<dbReference type="SUPFAM" id="SSF55826">
    <property type="entry name" value="YbaK/ProRS associated domain"/>
    <property type="match status" value="1"/>
</dbReference>
<dbReference type="InterPro" id="IPR036621">
    <property type="entry name" value="Anticodon-bd_dom_sf"/>
</dbReference>
<dbReference type="InterPro" id="IPR004500">
    <property type="entry name" value="Pro-tRNA-synth_IIa_bac-type"/>
</dbReference>
<dbReference type="Gene3D" id="3.30.930.10">
    <property type="entry name" value="Bira Bifunctional Protein, Domain 2"/>
    <property type="match status" value="2"/>
</dbReference>
<sequence>MTNFFLRTLREDPADAEVASHKLLVRAGYIRRQAPGVFAWLPLGLRVKAKIERVVREEMEAAGAHEVHFPALLPREPYEQTGRWTEYGDALFRLKDRKEADYLLAPTHEEVFTLLVKDLYSSYKELPLTIYQIQDKYRDEARPRAGLLRGREFTMKDAYSFDVSDEGLDASYQAQRDAYERIFTRLGLDYVIVKADAGAMGGSKSEEFLHPTPVGEDTFVRSAGGYAANVEAFTTTPPEPIPFDGLPAAEVLDSPNTPTIATLVDLANLEYPRPDGRDWTAADTLKNVVLALTHPDHSREIVVVGIPGDREVDAKRVEVAFAPAEVEAATEQDFARNPGLVKGYIGPWSPGGAVLGAESSTGIRYLVDPRVVDGTEWITGANLDEKHVFGLVAGRDFVADGTIEAANVREGDPAPDGSGPVELARGMEIGHVFQLGRKYAEALGLKVLDENGKLATVTMGSYGIGVTRILAIIAELHNDDKGLVWPAAVAPFDVHVLATGKDQAAFDAAERVVADLEAAGLDVLFDDRPKLSPGVKFADAELIGVPTIVIAGRGVADGVVEVWDRATGARTSVPIDGVREALGR</sequence>
<dbReference type="InterPro" id="IPR007214">
    <property type="entry name" value="YbaK/aa-tRNA-synth-assoc-dom"/>
</dbReference>
<evidence type="ECO:0000313" key="14">
    <source>
        <dbReference type="EMBL" id="MUN06517.1"/>
    </source>
</evidence>
<evidence type="ECO:0000256" key="5">
    <source>
        <dbReference type="ARBA" id="ARBA00022741"/>
    </source>
</evidence>
<keyword evidence="4 12" id="KW-0436">Ligase</keyword>
<comment type="similarity">
    <text evidence="11 12">Belongs to the class-II aminoacyl-tRNA synthetase family. ProS type 1 subfamily.</text>
</comment>
<accession>A0A7C9LWZ6</accession>
<comment type="subunit">
    <text evidence="2 12">Homodimer.</text>
</comment>
<dbReference type="InterPro" id="IPR033730">
    <property type="entry name" value="ProRS_core_prok"/>
</dbReference>
<dbReference type="CDD" id="cd00861">
    <property type="entry name" value="ProRS_anticodon_short"/>
    <property type="match status" value="1"/>
</dbReference>
<dbReference type="InterPro" id="IPR002316">
    <property type="entry name" value="Pro-tRNA-ligase_IIa"/>
</dbReference>
<evidence type="ECO:0000256" key="12">
    <source>
        <dbReference type="HAMAP-Rule" id="MF_01569"/>
    </source>
</evidence>
<dbReference type="InterPro" id="IPR023717">
    <property type="entry name" value="Pro-tRNA-Synthase_IIa_type1"/>
</dbReference>
<keyword evidence="5 12" id="KW-0547">Nucleotide-binding</keyword>
<comment type="function">
    <text evidence="10 12">Catalyzes the attachment of proline to tRNA(Pro) in a two-step reaction: proline is first activated by ATP to form Pro-AMP and then transferred to the acceptor end of tRNA(Pro). As ProRS can inadvertently accommodate and process non-cognate amino acids such as alanine and cysteine, to avoid such errors it has two additional distinct editing activities against alanine. One activity is designated as 'pretransfer' editing and involves the tRNA(Pro)-independent hydrolysis of activated Ala-AMP. The other activity is designated 'posttransfer' editing and involves deacylation of mischarged Ala-tRNA(Pro). The misacylated Cys-tRNA(Pro) is not edited by ProRS.</text>
</comment>